<dbReference type="OrthoDB" id="8611at10239"/>
<dbReference type="EMBL" id="MT151386">
    <property type="protein sequence ID" value="QIW89047.1"/>
    <property type="molecule type" value="Genomic_DNA"/>
</dbReference>
<reference evidence="1 2" key="1">
    <citation type="submission" date="2020-03" db="EMBL/GenBank/DDBJ databases">
        <title>Variable regions in the genome of staphylococcal bacteriophage Twort.</title>
        <authorList>
            <person name="Glowacka-Rutkowska A."/>
            <person name="Gawor J."/>
            <person name="Lobocka M."/>
        </authorList>
    </citation>
    <scope>NUCLEOTIDE SEQUENCE [LARGE SCALE GENOMIC DNA]</scope>
</reference>
<name>A0A6H0X5D3_BPTWO</name>
<dbReference type="Proteomes" id="UP000503318">
    <property type="component" value="Segment"/>
</dbReference>
<organismHost>
    <name type="scientific">Twortvirus twort</name>
    <dbReference type="NCBI Taxonomy" id="55510"/>
</organismHost>
<sequence length="165" mass="20013">MWLLKQKISWRQKKHGNRNSRLYNIWNNMKMRCSNINSINYKNYGERGIKVCDEWFDSFENFYKWSMNSGYDNTLTLDRIDNDDDYKPNNCRWADYTQQERNRRNNHILEYNNEKHSIAEWSDITGIPYSSLWSRIKKGWSVEKALTQPLRGQKELIWKNGGMVE</sequence>
<accession>A0A6H0X5D3</accession>
<gene>
    <name evidence="1" type="ORF">TwortDSMZ_038</name>
</gene>
<evidence type="ECO:0000313" key="2">
    <source>
        <dbReference type="Proteomes" id="UP000503318"/>
    </source>
</evidence>
<proteinExistence type="predicted"/>
<evidence type="ECO:0000313" key="1">
    <source>
        <dbReference type="EMBL" id="QIW89047.1"/>
    </source>
</evidence>
<protein>
    <submittedName>
        <fullName evidence="1">DNA binding protein</fullName>
    </submittedName>
</protein>
<dbReference type="KEGG" id="vg:5130303"/>
<organism evidence="1 2">
    <name type="scientific">Staphylococcus phage Twort (strain DSM 17442 / HER 48)</name>
    <name type="common">Bacteriophage Twort</name>
    <dbReference type="NCBI Taxonomy" id="2908167"/>
    <lineage>
        <taxon>Viruses</taxon>
        <taxon>Duplodnaviria</taxon>
        <taxon>Heunggongvirae</taxon>
        <taxon>Uroviricota</taxon>
        <taxon>Caudoviricetes</taxon>
        <taxon>Herelleviridae</taxon>
        <taxon>Twortvirinae</taxon>
        <taxon>Twortvirus</taxon>
        <taxon>Twortvirus twort</taxon>
    </lineage>
</organism>
<dbReference type="RefSeq" id="YP_238685.1">
    <property type="nucleotide sequence ID" value="NC_007021.1"/>
</dbReference>